<protein>
    <submittedName>
        <fullName evidence="2">Uncharacterized protein</fullName>
    </submittedName>
</protein>
<evidence type="ECO:0000256" key="1">
    <source>
        <dbReference type="SAM" id="MobiDB-lite"/>
    </source>
</evidence>
<sequence>MTDATNRWHLRGSAGHTYSGGEAGRLLWHRRDWATLDTWFESDAGRLLNVVTNGRRAMVVLLDGEGDPGEHLVDPRAGGTSDGYPLSNGQVDSHADRDTVPFDVAARAVGHFIEHDTWPADVAVEDDRGE</sequence>
<feature type="region of interest" description="Disordered" evidence="1">
    <location>
        <begin position="65"/>
        <end position="96"/>
    </location>
</feature>
<reference evidence="2" key="1">
    <citation type="submission" date="2022-10" db="EMBL/GenBank/DDBJ databases">
        <title>The complete genomes of actinobacterial strains from the NBC collection.</title>
        <authorList>
            <person name="Joergensen T.S."/>
            <person name="Alvarez Arevalo M."/>
            <person name="Sterndorff E.B."/>
            <person name="Faurdal D."/>
            <person name="Vuksanovic O."/>
            <person name="Mourched A.-S."/>
            <person name="Charusanti P."/>
            <person name="Shaw S."/>
            <person name="Blin K."/>
            <person name="Weber T."/>
        </authorList>
    </citation>
    <scope>NUCLEOTIDE SEQUENCE</scope>
    <source>
        <strain evidence="2">NBC_00303</strain>
    </source>
</reference>
<accession>A0ABZ1Q579</accession>
<dbReference type="Proteomes" id="UP001432312">
    <property type="component" value="Chromosome"/>
</dbReference>
<evidence type="ECO:0000313" key="2">
    <source>
        <dbReference type="EMBL" id="WUN77836.1"/>
    </source>
</evidence>
<proteinExistence type="predicted"/>
<organism evidence="2 3">
    <name type="scientific">Streptomyces erythrochromogenes</name>
    <dbReference type="NCBI Taxonomy" id="285574"/>
    <lineage>
        <taxon>Bacteria</taxon>
        <taxon>Bacillati</taxon>
        <taxon>Actinomycetota</taxon>
        <taxon>Actinomycetes</taxon>
        <taxon>Kitasatosporales</taxon>
        <taxon>Streptomycetaceae</taxon>
        <taxon>Streptomyces</taxon>
    </lineage>
</organism>
<dbReference type="GeneID" id="95495278"/>
<dbReference type="EMBL" id="CP108036">
    <property type="protein sequence ID" value="WUN77836.1"/>
    <property type="molecule type" value="Genomic_DNA"/>
</dbReference>
<dbReference type="RefSeq" id="WP_328738648.1">
    <property type="nucleotide sequence ID" value="NZ_CP108036.1"/>
</dbReference>
<keyword evidence="3" id="KW-1185">Reference proteome</keyword>
<name>A0ABZ1Q579_9ACTN</name>
<gene>
    <name evidence="2" type="ORF">OHA91_04545</name>
</gene>
<evidence type="ECO:0000313" key="3">
    <source>
        <dbReference type="Proteomes" id="UP001432312"/>
    </source>
</evidence>